<evidence type="ECO:0000256" key="10">
    <source>
        <dbReference type="SAM" id="Phobius"/>
    </source>
</evidence>
<evidence type="ECO:0000256" key="7">
    <source>
        <dbReference type="ARBA" id="ARBA00022840"/>
    </source>
</evidence>
<evidence type="ECO:0000313" key="11">
    <source>
        <dbReference type="EMBL" id="GHF44800.1"/>
    </source>
</evidence>
<dbReference type="Proteomes" id="UP000658656">
    <property type="component" value="Unassembled WGS sequence"/>
</dbReference>
<accession>A0A8H9ITB0</accession>
<evidence type="ECO:0000256" key="2">
    <source>
        <dbReference type="ARBA" id="ARBA00008149"/>
    </source>
</evidence>
<dbReference type="OrthoDB" id="3847604at2"/>
<evidence type="ECO:0000256" key="4">
    <source>
        <dbReference type="ARBA" id="ARBA00022692"/>
    </source>
</evidence>
<keyword evidence="12" id="KW-1185">Reference proteome</keyword>
<evidence type="ECO:0000256" key="8">
    <source>
        <dbReference type="ARBA" id="ARBA00022989"/>
    </source>
</evidence>
<keyword evidence="4 10" id="KW-0812">Transmembrane</keyword>
<evidence type="ECO:0000256" key="6">
    <source>
        <dbReference type="ARBA" id="ARBA00022801"/>
    </source>
</evidence>
<reference evidence="11" key="1">
    <citation type="journal article" date="2014" name="Int. J. Syst. Evol. Microbiol.">
        <title>Complete genome sequence of Corynebacterium casei LMG S-19264T (=DSM 44701T), isolated from a smear-ripened cheese.</title>
        <authorList>
            <consortium name="US DOE Joint Genome Institute (JGI-PGF)"/>
            <person name="Walter F."/>
            <person name="Albersmeier A."/>
            <person name="Kalinowski J."/>
            <person name="Ruckert C."/>
        </authorList>
    </citation>
    <scope>NUCLEOTIDE SEQUENCE</scope>
    <source>
        <strain evidence="11">CGMCC 4.7679</strain>
    </source>
</reference>
<evidence type="ECO:0000256" key="5">
    <source>
        <dbReference type="ARBA" id="ARBA00022741"/>
    </source>
</evidence>
<evidence type="ECO:0000256" key="3">
    <source>
        <dbReference type="ARBA" id="ARBA00022475"/>
    </source>
</evidence>
<dbReference type="EMBL" id="BNAV01000002">
    <property type="protein sequence ID" value="GHF44800.1"/>
    <property type="molecule type" value="Genomic_DNA"/>
</dbReference>
<dbReference type="NCBIfam" id="TIGR03919">
    <property type="entry name" value="T7SS_EccB"/>
    <property type="match status" value="1"/>
</dbReference>
<keyword evidence="3" id="KW-1003">Cell membrane</keyword>
<comment type="caution">
    <text evidence="11">The sequence shown here is derived from an EMBL/GenBank/DDBJ whole genome shotgun (WGS) entry which is preliminary data.</text>
</comment>
<dbReference type="Pfam" id="PF05108">
    <property type="entry name" value="T7SS_ESX1_EccB"/>
    <property type="match status" value="1"/>
</dbReference>
<dbReference type="InterPro" id="IPR007795">
    <property type="entry name" value="T7SS_EccB"/>
</dbReference>
<keyword evidence="8 10" id="KW-1133">Transmembrane helix</keyword>
<organism evidence="11 12">
    <name type="scientific">Amycolatopsis bartoniae</name>
    <dbReference type="NCBI Taxonomy" id="941986"/>
    <lineage>
        <taxon>Bacteria</taxon>
        <taxon>Bacillati</taxon>
        <taxon>Actinomycetota</taxon>
        <taxon>Actinomycetes</taxon>
        <taxon>Pseudonocardiales</taxon>
        <taxon>Pseudonocardiaceae</taxon>
        <taxon>Amycolatopsis</taxon>
    </lineage>
</organism>
<reference evidence="11" key="2">
    <citation type="submission" date="2020-09" db="EMBL/GenBank/DDBJ databases">
        <authorList>
            <person name="Sun Q."/>
            <person name="Zhou Y."/>
        </authorList>
    </citation>
    <scope>NUCLEOTIDE SEQUENCE</scope>
    <source>
        <strain evidence="11">CGMCC 4.7679</strain>
    </source>
</reference>
<dbReference type="GO" id="GO:0016787">
    <property type="term" value="F:hydrolase activity"/>
    <property type="evidence" value="ECO:0007669"/>
    <property type="project" value="UniProtKB-KW"/>
</dbReference>
<keyword evidence="7" id="KW-0067">ATP-binding</keyword>
<dbReference type="Gene3D" id="2.40.50.910">
    <property type="entry name" value="Type VII secretion system EccB, repeat 3 domain"/>
    <property type="match status" value="1"/>
</dbReference>
<dbReference type="PANTHER" id="PTHR40765">
    <property type="entry name" value="ESX-2 SECRETION SYSTEM ATPASE ECCB2"/>
    <property type="match status" value="1"/>
</dbReference>
<sequence length="476" mass="48748">MQSRKDQVQAYFFVVGRLAAAVTHGRPDVLQAPNKRLNTGIVLGVLVSALLAAIFGIYGLFVPGGDTSWQKAGAIVMDKNTGARYVYLDGQLRPVLNYSSARLASGQSGNGQIVSVSQNSLAGTPVGQPIGIPGAPDALPAAGNLDTGAWTVCTQPAGNAPGSTGPQVTLLLGERDGLPLDSGQAFIVSTSDGVNWLVWQGKRHKLGDHTVLETLGYGDVRPVLVAPSWLNPIPQGQDIAVPPTPGVGQPGPLIDGRPSVVGQVYEVRNPAISTDQLYLVRQDGITSLSRTTAALLLAEPSTKQAYPDTPVQPIEVGPAAFAGVPASTGADLVSGLPTEPPQVVTPPANFFPCVAFGASVTGELDAAAELVPAAEVLTQAVPVGAHVAGTTADEVVIPAGSGVLARDQPAPGATPGAAYLITETGTRFPLADETVLSALGYSESNVVRVPSELLDLLPTGPLLSTQAAVQVQAPQP</sequence>
<comment type="similarity">
    <text evidence="2">Belongs to the EccB family.</text>
</comment>
<dbReference type="GO" id="GO:0005886">
    <property type="term" value="C:plasma membrane"/>
    <property type="evidence" value="ECO:0007669"/>
    <property type="project" value="UniProtKB-SubCell"/>
</dbReference>
<dbReference type="PANTHER" id="PTHR40765:SF2">
    <property type="entry name" value="ESX-2 SECRETION SYSTEM ATPASE ECCB2"/>
    <property type="match status" value="1"/>
</dbReference>
<comment type="subcellular location">
    <subcellularLocation>
        <location evidence="1">Cell membrane</location>
        <topology evidence="1">Single-pass membrane protein</topology>
    </subcellularLocation>
</comment>
<evidence type="ECO:0000313" key="12">
    <source>
        <dbReference type="Proteomes" id="UP000658656"/>
    </source>
</evidence>
<dbReference type="AlphaFoldDB" id="A0A8H9ITB0"/>
<keyword evidence="6" id="KW-0378">Hydrolase</keyword>
<feature type="transmembrane region" description="Helical" evidence="10">
    <location>
        <begin position="41"/>
        <end position="61"/>
    </location>
</feature>
<dbReference type="InterPro" id="IPR044857">
    <property type="entry name" value="T7SS_EccB_R1"/>
</dbReference>
<protein>
    <submittedName>
        <fullName evidence="11">Type VII secretion protein EccB</fullName>
    </submittedName>
</protein>
<keyword evidence="5" id="KW-0547">Nucleotide-binding</keyword>
<dbReference type="InterPro" id="IPR042485">
    <property type="entry name" value="T7SS_EccB_R3"/>
</dbReference>
<evidence type="ECO:0000256" key="1">
    <source>
        <dbReference type="ARBA" id="ARBA00004162"/>
    </source>
</evidence>
<evidence type="ECO:0000256" key="9">
    <source>
        <dbReference type="ARBA" id="ARBA00023136"/>
    </source>
</evidence>
<dbReference type="RefSeq" id="WP_145937596.1">
    <property type="nucleotide sequence ID" value="NZ_BNAV01000002.1"/>
</dbReference>
<dbReference type="Gene3D" id="3.30.2390.20">
    <property type="entry name" value="Type VII secretion system EccB, repeat 1 domain"/>
    <property type="match status" value="1"/>
</dbReference>
<gene>
    <name evidence="11" type="ORF">GCM10017566_17290</name>
</gene>
<name>A0A8H9ITB0_9PSEU</name>
<keyword evidence="9 10" id="KW-0472">Membrane</keyword>
<proteinExistence type="inferred from homology"/>
<dbReference type="GO" id="GO:0005524">
    <property type="term" value="F:ATP binding"/>
    <property type="evidence" value="ECO:0007669"/>
    <property type="project" value="UniProtKB-KW"/>
</dbReference>
<dbReference type="GO" id="GO:0005576">
    <property type="term" value="C:extracellular region"/>
    <property type="evidence" value="ECO:0007669"/>
    <property type="project" value="TreeGrafter"/>
</dbReference>